<feature type="repeat" description="Xin" evidence="5">
    <location>
        <begin position="553"/>
        <end position="568"/>
    </location>
</feature>
<feature type="repeat" description="Xin" evidence="5">
    <location>
        <begin position="702"/>
        <end position="717"/>
    </location>
</feature>
<feature type="compositionally biased region" description="Polar residues" evidence="7">
    <location>
        <begin position="1496"/>
        <end position="1512"/>
    </location>
</feature>
<comment type="subcellular location">
    <subcellularLocation>
        <location evidence="1">Cell junction</location>
    </subcellularLocation>
</comment>
<feature type="compositionally biased region" description="Basic and acidic residues" evidence="7">
    <location>
        <begin position="1513"/>
        <end position="1522"/>
    </location>
</feature>
<feature type="repeat" description="Xin" evidence="5">
    <location>
        <begin position="925"/>
        <end position="940"/>
    </location>
</feature>
<reference evidence="9" key="1">
    <citation type="submission" date="2025-08" db="UniProtKB">
        <authorList>
            <consortium name="RefSeq"/>
        </authorList>
    </citation>
    <scope>IDENTIFICATION</scope>
    <source>
        <tissue evidence="9">Liver</tissue>
    </source>
</reference>
<evidence type="ECO:0000256" key="3">
    <source>
        <dbReference type="ARBA" id="ARBA00022949"/>
    </source>
</evidence>
<evidence type="ECO:0000256" key="4">
    <source>
        <dbReference type="ARBA" id="ARBA00023203"/>
    </source>
</evidence>
<feature type="region of interest" description="Disordered" evidence="7">
    <location>
        <begin position="2374"/>
        <end position="2396"/>
    </location>
</feature>
<dbReference type="RefSeq" id="XP_025024066.1">
    <property type="nucleotide sequence ID" value="XM_025168298.1"/>
</dbReference>
<feature type="repeat" description="Xin" evidence="5">
    <location>
        <begin position="591"/>
        <end position="606"/>
    </location>
</feature>
<feature type="repeat" description="Xin" evidence="5">
    <location>
        <begin position="180"/>
        <end position="195"/>
    </location>
</feature>
<feature type="region of interest" description="Disordered" evidence="7">
    <location>
        <begin position="1894"/>
        <end position="1930"/>
    </location>
</feature>
<name>A0A9F5MTW9_PYTBI</name>
<dbReference type="GeneID" id="103065898"/>
<evidence type="ECO:0000313" key="9">
    <source>
        <dbReference type="RefSeq" id="XP_025024066.1"/>
    </source>
</evidence>
<organism evidence="8 9">
    <name type="scientific">Python bivittatus</name>
    <name type="common">Burmese python</name>
    <name type="synonym">Python molurus bivittatus</name>
    <dbReference type="NCBI Taxonomy" id="176946"/>
    <lineage>
        <taxon>Eukaryota</taxon>
        <taxon>Metazoa</taxon>
        <taxon>Chordata</taxon>
        <taxon>Craniata</taxon>
        <taxon>Vertebrata</taxon>
        <taxon>Euteleostomi</taxon>
        <taxon>Lepidosauria</taxon>
        <taxon>Squamata</taxon>
        <taxon>Bifurcata</taxon>
        <taxon>Unidentata</taxon>
        <taxon>Episquamata</taxon>
        <taxon>Toxicofera</taxon>
        <taxon>Serpentes</taxon>
        <taxon>Henophidia</taxon>
        <taxon>Pythonidae</taxon>
        <taxon>Python</taxon>
    </lineage>
</organism>
<dbReference type="GO" id="GO:0001725">
    <property type="term" value="C:stress fiber"/>
    <property type="evidence" value="ECO:0007669"/>
    <property type="project" value="TreeGrafter"/>
</dbReference>
<comment type="similarity">
    <text evidence="5">Belongs to the Xin family.</text>
</comment>
<gene>
    <name evidence="9" type="primary">LOC103065898</name>
</gene>
<sequence>MAEAQSERTSRANVKKAVEDLPPPPAAAVPHLQDSPAAPVTQDSSSLPVPPPKESFSKFYQQRQVNELKRLYRHMHPELRKNLEEAVTEDLAEMLSPDDPNEPVTPDAVLPGEVQSMRWIFENWTLDSIGERQTAKKLAEEEAIPSGDVKNRSMRFEGQPSHGDRLLPSAKASEPQQTKGDVYTARWLFETQPLDSLNKMYLDETDLQEAVLKEPVERGDVKGAARLFETHSLDALGHCSSVEEENILQLKSEMQELKGGVNKTIKLFQTEPICALQDKSGSIHEIKSICREEIQTNSVKTARWLFETQPLDTINKDTSKVQVIRGISLEEAARGNVSGTKWVFETQPLDAIKEFTVTEADFKASPDLIQGADVSKQCQLFETQPLDTLKGESSNSLPAKEEVIKGDVKSTLWLFETQPMETLKDHFEVGHLKRVELSEDEKGAVKQTKHIFETYPFSSISKSPAEDFSTAQVQEVEKGDVKAFKNLFETLPLDSIRQVSTEEVTKEEEDITSGKVKTSQFLFESTPLYAIKDCLGHFHKVTSVSRDEEVTSGGVKNYKWMFETKPLDEFDESIQKVDVIRGITKQEMMAGDVKTAKWLFETQPIDVIHSQVNQAEQNISEKREVSQGGNVKTCRWLFETQPIDALCEKDEIKENQEDPVPQADVKSYTWMFETQPLDTLKGQEEHHLQVRKTFHQDELQGVDVKTVRHLFEMEPLSSNVTGNSQKIIRCSSRVEIQSGEVSRVKEFFEAKPLDSAAKSRTVMKESPSPGDGNIEPGAVHKFTWLFENCPMDTLKSSTEGLQEITLEKDIQGGDVGSKRFIFETYSLDQIHEKENEMQIKKIQEETSREANVTSCTMLFETQPLYAIQDKDGGYHEVTSVKKEEVIKGDVKGARWQFETKPLDQIKKDEEVFVIRAVTQEDFKKGDVQSARWRFETEPLDSIAEEKRPILKSVEDVQKGDVQSNKQLFESEQLGQKKYVRMVSVSDVQQGDVRTSTWLFENQPMDSLKGDPESASSLTTVQREDIHKGDVKRCTWLFETQPMDSLKDTEASTSTEPLKGIPQASVKSTTWLFESTPLDKFSSLQRDTEIETKERTPSDTLELFFSHQLIQNNGILIEANNAEGIRMATYQLSNQEAPKVQKEKIVGGNLQMVLLQLLQSSNVEAWGMLVREEENGGIKINPIQLLDSNKPEKSKEDMRNDMARTLQELLNQESSIKKGIVMQETDTGSTKMIIYSLHQWVAQQHTFVKGDVKSVIGNLLTSSQEQRTTATIRREDNEKGNVQLYTRCIEKGDLDYLKNLQRDSEIESLVSSQAKEEPPKIVQEAEAPAQVQNKKGATTANVTQGNNDWAEQTLFWKSKEGMLEKEVLHVNHQSPTPYHPVQSGTPSLSKENIVPQNVSSPFQSVERAQNGGQRAFGEQIVLEDGKERTAIQVADQNLAGATYGFKGGETNLITAQPTARVPGSDLQAAMQSLRKATAEAKTLQQQVQSKLQKMTDNMQLSSTQPQAETLQSTVHKEGREASKRQPTSNVSSPRRQETSPSCVSPSQKSTASLLLKVSDPEEGQGGTLPLAPQQASQVLPRTDHSIKDGLYTAKPMKSYVNPFLESDYQEHSVPEEREQDVVIRGDVKTAIRALQNAATEQRQVEKEDVVRGNLKAALESLEKSNVNVSQGDFKAAMIYRSAGQSYSMGKKKQEAECVSDQGITVPAVGSQGVNDFPPPPPPPPASLMRPDGHPPSPQPREAEVLCRSPPAQPHDPKTPSLAPAQAGHQRLPEKPQLPPKPDVIAPPRKKPVLPPKPEFLLKEALPHPAGCNKGQSGKAPPLAFPPKSPTLIEQNKPSTLPMVNQARASCGAEIWGQSVCRQGPGVSPSPIVTNVEDINVEKKAVKDIIKLSLQDEEEKSKARKEERTRVELTGHSSLSKPVKTGLDSHEEGNCHLTKDLQRFQETSQKEKICAVSEKQDSLTPFECQMGLPNLETQRKPYLSAKCHANILRKGTVMTHTPSSKSERTSVESQADRSESALSVSSALEAEQFFKGHQTENSGGLRDPEMKNDWNTEKENPVVVMREKAGKETEEERRKRLSVHKEEIMKGNVKEAMEIFENLRRQEALQEILTQVKEFEEETSKVDVKALRNLFENVADWVADRKPHQTKQPKVEKAEQLKEVKEDAESVSSVELAFEDLERASAEIVHLKEQTLSRLLDIEEAIKKALYSISSLKSESDIAGLSGLLKESLGNSQSLPAGNNIRKISIISSKAKQEKGIQNSSWEGEKVSDQQEARKLSLEVPHVIQPRSTSPSSPSYISIQSAARKSIESPHVGPLASSNPTEAAIERETFSPKRFSSLPCKPMRSDGYSRTSCEGEQEEVIQIKKGGSLIKQQHLGSPGHFAHHLSSNGAKEKDAVQGIASDFTSKSSLSALSPSNPRRQKSILELQTSHDGSKLYGATRTVTEQYEEVDEFGNKIITSSTTVTKQSETQTSSTCDMVSCPTRYEVTASPILRQYLNSPANFLSDDGHQETGVVFVTFSNSKPVKK</sequence>
<feature type="region of interest" description="Disordered" evidence="7">
    <location>
        <begin position="2336"/>
        <end position="2355"/>
    </location>
</feature>
<feature type="repeat" description="Xin" evidence="5">
    <location>
        <begin position="372"/>
        <end position="387"/>
    </location>
</feature>
<feature type="region of interest" description="Disordered" evidence="7">
    <location>
        <begin position="2257"/>
        <end position="2304"/>
    </location>
</feature>
<feature type="compositionally biased region" description="Basic and acidic residues" evidence="7">
    <location>
        <begin position="2265"/>
        <end position="2279"/>
    </location>
</feature>
<dbReference type="InterPro" id="IPR012510">
    <property type="entry name" value="Actin-binding_Xin_repeat"/>
</dbReference>
<evidence type="ECO:0000256" key="7">
    <source>
        <dbReference type="SAM" id="MobiDB-lite"/>
    </source>
</evidence>
<evidence type="ECO:0000256" key="1">
    <source>
        <dbReference type="ARBA" id="ARBA00004282"/>
    </source>
</evidence>
<feature type="repeat" description="Xin" evidence="5">
    <location>
        <begin position="777"/>
        <end position="792"/>
    </location>
</feature>
<evidence type="ECO:0000256" key="6">
    <source>
        <dbReference type="SAM" id="Coils"/>
    </source>
</evidence>
<keyword evidence="6" id="KW-0175">Coiled coil</keyword>
<feature type="coiled-coil region" evidence="6">
    <location>
        <begin position="1465"/>
        <end position="1492"/>
    </location>
</feature>
<feature type="repeat" description="Xin" evidence="5">
    <location>
        <begin position="813"/>
        <end position="828"/>
    </location>
</feature>
<feature type="repeat" description="Xin" evidence="5">
    <location>
        <begin position="406"/>
        <end position="421"/>
    </location>
</feature>
<proteinExistence type="inferred from homology"/>
<feature type="region of interest" description="Disordered" evidence="7">
    <location>
        <begin position="1703"/>
        <end position="1834"/>
    </location>
</feature>
<feature type="region of interest" description="Disordered" evidence="7">
    <location>
        <begin position="151"/>
        <end position="177"/>
    </location>
</feature>
<keyword evidence="8" id="KW-1185">Reference proteome</keyword>
<feature type="repeat" description="Xin" evidence="5">
    <location>
        <begin position="888"/>
        <end position="903"/>
    </location>
</feature>
<dbReference type="GO" id="GO:0051015">
    <property type="term" value="F:actin filament binding"/>
    <property type="evidence" value="ECO:0007669"/>
    <property type="project" value="TreeGrafter"/>
</dbReference>
<keyword evidence="2" id="KW-0677">Repeat</keyword>
<feature type="repeat" description="Xin" evidence="5">
    <location>
        <begin position="663"/>
        <end position="678"/>
    </location>
</feature>
<keyword evidence="4 5" id="KW-0009">Actin-binding</keyword>
<dbReference type="Pfam" id="PF08043">
    <property type="entry name" value="Xin"/>
    <property type="match status" value="12"/>
</dbReference>
<evidence type="ECO:0000256" key="2">
    <source>
        <dbReference type="ARBA" id="ARBA00022737"/>
    </source>
</evidence>
<feature type="compositionally biased region" description="Pro residues" evidence="7">
    <location>
        <begin position="1715"/>
        <end position="1724"/>
    </location>
</feature>
<feature type="repeat" description="Xin" evidence="5">
    <location>
        <begin position="959"/>
        <end position="974"/>
    </location>
</feature>
<feature type="repeat" description="Xin" evidence="5">
    <location>
        <begin position="112"/>
        <end position="127"/>
    </location>
</feature>
<feature type="repeat" description="Xin" evidence="5">
    <location>
        <begin position="297"/>
        <end position="312"/>
    </location>
</feature>
<feature type="region of interest" description="Disordered" evidence="7">
    <location>
        <begin position="1496"/>
        <end position="1580"/>
    </location>
</feature>
<dbReference type="PANTHER" id="PTHR22591">
    <property type="entry name" value="XIN"/>
    <property type="match status" value="1"/>
</dbReference>
<evidence type="ECO:0000313" key="8">
    <source>
        <dbReference type="Proteomes" id="UP000695026"/>
    </source>
</evidence>
<protein>
    <submittedName>
        <fullName evidence="9">Xin actin-binding repeat-containing protein 1-like</fullName>
    </submittedName>
</protein>
<dbReference type="PROSITE" id="PS51389">
    <property type="entry name" value="XIN"/>
    <property type="match status" value="21"/>
</dbReference>
<feature type="repeat" description="Xin" evidence="5">
    <location>
        <begin position="990"/>
        <end position="1005"/>
    </location>
</feature>
<feature type="compositionally biased region" description="Basic and acidic residues" evidence="7">
    <location>
        <begin position="1897"/>
        <end position="1911"/>
    </location>
</feature>
<feature type="repeat" description="Xin" evidence="5">
    <location>
        <begin position="443"/>
        <end position="458"/>
    </location>
</feature>
<feature type="repeat" description="Xin" evidence="5">
    <location>
        <begin position="479"/>
        <end position="494"/>
    </location>
</feature>
<feature type="repeat" description="Xin" evidence="5">
    <location>
        <begin position="1028"/>
        <end position="1043"/>
    </location>
</feature>
<dbReference type="GO" id="GO:0007015">
    <property type="term" value="P:actin filament organization"/>
    <property type="evidence" value="ECO:0007669"/>
    <property type="project" value="TreeGrafter"/>
</dbReference>
<dbReference type="Proteomes" id="UP000695026">
    <property type="component" value="Unplaced"/>
</dbReference>
<feature type="compositionally biased region" description="Basic and acidic residues" evidence="7">
    <location>
        <begin position="2003"/>
        <end position="2017"/>
    </location>
</feature>
<dbReference type="PANTHER" id="PTHR22591:SF2">
    <property type="entry name" value="XIN ACTIN-BINDING REPEAT-CONTAINING PROTEIN 1"/>
    <property type="match status" value="1"/>
</dbReference>
<feature type="compositionally biased region" description="Polar residues" evidence="7">
    <location>
        <begin position="1523"/>
        <end position="1551"/>
    </location>
</feature>
<dbReference type="OrthoDB" id="6129702at2759"/>
<dbReference type="OMA" id="ADRKKTM"/>
<dbReference type="KEGG" id="pbi:103065898"/>
<comment type="domain">
    <text evidence="5">Xin repeats bind F-actin.</text>
</comment>
<feature type="region of interest" description="Disordered" evidence="7">
    <location>
        <begin position="1992"/>
        <end position="2020"/>
    </location>
</feature>
<dbReference type="GO" id="GO:0005925">
    <property type="term" value="C:focal adhesion"/>
    <property type="evidence" value="ECO:0007669"/>
    <property type="project" value="TreeGrafter"/>
</dbReference>
<accession>A0A9F5MTW9</accession>
<feature type="repeat" description="Xin" evidence="5">
    <location>
        <begin position="335"/>
        <end position="350"/>
    </location>
</feature>
<feature type="repeat" description="Xin" evidence="5">
    <location>
        <begin position="629"/>
        <end position="644"/>
    </location>
</feature>
<keyword evidence="3" id="KW-0965">Cell junction</keyword>
<feature type="region of interest" description="Disordered" evidence="7">
    <location>
        <begin position="1"/>
        <end position="56"/>
    </location>
</feature>
<feature type="region of interest" description="Disordered" evidence="7">
    <location>
        <begin position="2033"/>
        <end position="2052"/>
    </location>
</feature>
<dbReference type="InterPro" id="IPR030072">
    <property type="entry name" value="XIRP1/XIRP2"/>
</dbReference>
<feature type="compositionally biased region" description="Basic and acidic residues" evidence="7">
    <location>
        <begin position="1"/>
        <end position="10"/>
    </location>
</feature>
<feature type="compositionally biased region" description="Low complexity" evidence="7">
    <location>
        <begin position="2286"/>
        <end position="2303"/>
    </location>
</feature>
<feature type="repeat" description="Xin" evidence="5">
    <location>
        <begin position="1063"/>
        <end position="1078"/>
    </location>
</feature>
<evidence type="ECO:0000256" key="5">
    <source>
        <dbReference type="PROSITE-ProRule" id="PRU00721"/>
    </source>
</evidence>